<reference evidence="2" key="1">
    <citation type="submission" date="2016-10" db="EMBL/GenBank/DDBJ databases">
        <authorList>
            <person name="Varghese N."/>
            <person name="Submissions S."/>
        </authorList>
    </citation>
    <scope>NUCLEOTIDE SEQUENCE [LARGE SCALE GENOMIC DNA]</scope>
    <source>
        <strain evidence="2">UNC178MFTsu3.1</strain>
    </source>
</reference>
<sequence length="150" mass="16605">MNQGTYVVFLGTSTETKLLCLGTKKHRGTETVCCVKKFDAKNPDIVWTLVPVPGTKDIQGFYLKHEQTGLCARFGDSEGIMVDKFGPEDTEYFMRLDSVGDGFMAINNHSADLVMDASGDDPQPEATVAPHKWNRGGNQRWRFVSTSLLA</sequence>
<organism evidence="1 2">
    <name type="scientific">Dyella marensis</name>
    <dbReference type="NCBI Taxonomy" id="500610"/>
    <lineage>
        <taxon>Bacteria</taxon>
        <taxon>Pseudomonadati</taxon>
        <taxon>Pseudomonadota</taxon>
        <taxon>Gammaproteobacteria</taxon>
        <taxon>Lysobacterales</taxon>
        <taxon>Rhodanobacteraceae</taxon>
        <taxon>Dyella</taxon>
    </lineage>
</organism>
<dbReference type="RefSeq" id="WP_026634837.1">
    <property type="nucleotide sequence ID" value="NZ_FONH01000022.1"/>
</dbReference>
<evidence type="ECO:0000313" key="2">
    <source>
        <dbReference type="Proteomes" id="UP000199477"/>
    </source>
</evidence>
<name>A0A1I2JCH4_9GAMM</name>
<dbReference type="AlphaFoldDB" id="A0A1I2JCH4"/>
<evidence type="ECO:0000313" key="1">
    <source>
        <dbReference type="EMBL" id="SFF50381.1"/>
    </source>
</evidence>
<proteinExistence type="predicted"/>
<dbReference type="EMBL" id="FONH01000022">
    <property type="protein sequence ID" value="SFF50381.1"/>
    <property type="molecule type" value="Genomic_DNA"/>
</dbReference>
<accession>A0A1I2JCH4</accession>
<dbReference type="Gene3D" id="2.80.10.50">
    <property type="match status" value="1"/>
</dbReference>
<dbReference type="Proteomes" id="UP000199477">
    <property type="component" value="Unassembled WGS sequence"/>
</dbReference>
<evidence type="ECO:0008006" key="3">
    <source>
        <dbReference type="Google" id="ProtNLM"/>
    </source>
</evidence>
<keyword evidence="2" id="KW-1185">Reference proteome</keyword>
<gene>
    <name evidence="1" type="ORF">SAMN02799615_03867</name>
</gene>
<protein>
    <recommendedName>
        <fullName evidence="3">Ricin B lectin domain-containing protein</fullName>
    </recommendedName>
</protein>
<dbReference type="SUPFAM" id="SSF50370">
    <property type="entry name" value="Ricin B-like lectins"/>
    <property type="match status" value="1"/>
</dbReference>
<dbReference type="InterPro" id="IPR035992">
    <property type="entry name" value="Ricin_B-like_lectins"/>
</dbReference>